<protein>
    <submittedName>
        <fullName evidence="3">Ig-like domain-containing protein</fullName>
    </submittedName>
</protein>
<dbReference type="InterPro" id="IPR011049">
    <property type="entry name" value="Serralysin-like_metalloprot_C"/>
</dbReference>
<dbReference type="InterPro" id="IPR038081">
    <property type="entry name" value="CalX-like_sf"/>
</dbReference>
<dbReference type="InterPro" id="IPR013783">
    <property type="entry name" value="Ig-like_fold"/>
</dbReference>
<feature type="region of interest" description="Disordered" evidence="1">
    <location>
        <begin position="165"/>
        <end position="232"/>
    </location>
</feature>
<name>A0ABY6B397_9BURK</name>
<dbReference type="NCBIfam" id="TIGR03661">
    <property type="entry name" value="T1SS_VCA0849"/>
    <property type="match status" value="1"/>
</dbReference>
<dbReference type="SUPFAM" id="SSF51120">
    <property type="entry name" value="beta-Roll"/>
    <property type="match status" value="1"/>
</dbReference>
<evidence type="ECO:0000313" key="4">
    <source>
        <dbReference type="Proteomes" id="UP001064933"/>
    </source>
</evidence>
<dbReference type="Gene3D" id="2.60.40.10">
    <property type="entry name" value="Immunoglobulins"/>
    <property type="match status" value="1"/>
</dbReference>
<feature type="compositionally biased region" description="Basic and acidic residues" evidence="1">
    <location>
        <begin position="74"/>
        <end position="97"/>
    </location>
</feature>
<dbReference type="InterPro" id="IPR001343">
    <property type="entry name" value="Hemolysn_Ca-bd"/>
</dbReference>
<feature type="compositionally biased region" description="Pro residues" evidence="1">
    <location>
        <begin position="168"/>
        <end position="179"/>
    </location>
</feature>
<proteinExistence type="predicted"/>
<keyword evidence="4" id="KW-1185">Reference proteome</keyword>
<reference evidence="3" key="1">
    <citation type="submission" date="2022-10" db="EMBL/GenBank/DDBJ databases">
        <title>Characterization and whole genome sequencing of a new Roseateles species, isolated from fresh water.</title>
        <authorList>
            <person name="Guliayeva D.Y."/>
            <person name="Akhremchuk A.E."/>
            <person name="Sikolenko M.A."/>
            <person name="Valentovich L.N."/>
            <person name="Sidarenka A.V."/>
        </authorList>
    </citation>
    <scope>NUCLEOTIDE SEQUENCE</scope>
    <source>
        <strain evidence="3">BIM B-1768</strain>
    </source>
</reference>
<dbReference type="SUPFAM" id="SSF117074">
    <property type="entry name" value="Hypothetical protein PA1324"/>
    <property type="match status" value="1"/>
</dbReference>
<dbReference type="Pfam" id="PF19077">
    <property type="entry name" value="Big_13"/>
    <property type="match status" value="1"/>
</dbReference>
<gene>
    <name evidence="3" type="ORF">N4261_06355</name>
</gene>
<dbReference type="SUPFAM" id="SSF141072">
    <property type="entry name" value="CalX-like"/>
    <property type="match status" value="1"/>
</dbReference>
<dbReference type="Proteomes" id="UP001064933">
    <property type="component" value="Chromosome"/>
</dbReference>
<dbReference type="EMBL" id="CP104562">
    <property type="protein sequence ID" value="UXH79542.1"/>
    <property type="molecule type" value="Genomic_DNA"/>
</dbReference>
<dbReference type="Pfam" id="PF00353">
    <property type="entry name" value="HemolysinCabind"/>
    <property type="match status" value="1"/>
</dbReference>
<accession>A0ABY6B397</accession>
<organism evidence="3 4">
    <name type="scientific">Roseateles amylovorans</name>
    <dbReference type="NCBI Taxonomy" id="2978473"/>
    <lineage>
        <taxon>Bacteria</taxon>
        <taxon>Pseudomonadati</taxon>
        <taxon>Pseudomonadota</taxon>
        <taxon>Betaproteobacteria</taxon>
        <taxon>Burkholderiales</taxon>
        <taxon>Sphaerotilaceae</taxon>
        <taxon>Roseateles</taxon>
    </lineage>
</organism>
<dbReference type="InterPro" id="IPR044016">
    <property type="entry name" value="Big_13"/>
</dbReference>
<evidence type="ECO:0000256" key="1">
    <source>
        <dbReference type="SAM" id="MobiDB-lite"/>
    </source>
</evidence>
<dbReference type="InterPro" id="IPR019960">
    <property type="entry name" value="T1SS_VCA0849"/>
</dbReference>
<dbReference type="RefSeq" id="WP_261759362.1">
    <property type="nucleotide sequence ID" value="NZ_CP104562.2"/>
</dbReference>
<evidence type="ECO:0000259" key="2">
    <source>
        <dbReference type="Pfam" id="PF19077"/>
    </source>
</evidence>
<evidence type="ECO:0000313" key="3">
    <source>
        <dbReference type="EMBL" id="UXH79542.1"/>
    </source>
</evidence>
<dbReference type="Gene3D" id="2.150.10.10">
    <property type="entry name" value="Serralysin-like metalloprotease, C-terminal"/>
    <property type="match status" value="1"/>
</dbReference>
<feature type="region of interest" description="Disordered" evidence="1">
    <location>
        <begin position="72"/>
        <end position="137"/>
    </location>
</feature>
<feature type="domain" description="Bacterial Ig-like" evidence="2">
    <location>
        <begin position="903"/>
        <end position="995"/>
    </location>
</feature>
<dbReference type="Gene3D" id="2.60.120.200">
    <property type="match status" value="1"/>
</dbReference>
<sequence length="1737" mass="182906">MGQLVLCDWDFSLPTLVRSTHDHTIAMSKSVISIDAATQPSETPRNLLGAPIRTVQSLAAVAPGVKAVPKRIKFPADRDDDLMPTHEAPETSVHESADDPAGTTRPGDPSAASPSLADDMAQGGDALPADAGSQADEDDDHLMPLFVIPTLGGLAAGMLSMVGDRPPHALPAPLPPQRPGPSESPGQPDAAEPPSRPPHPEDPGSAQPPGRPELPEGEQPAEPVDPLPPLQAPTLRLQQDTGRDDDRISSHATIEVLGLAPGARWDYSLDGGITWAVGEGAEIPAAVFATDGHWEVMVRQTDADGRHSAAGWLAFELDTFAEAPGLQLRNDTGASTHDFITRDGTLIIDGLETDARWEYSLDGETFLAGTGEILDAAWLPTHGAVDVQVRQIDVAGNISDVRWVRLHLHDHAEDLDLSELAGTQDRAWWLGDLGQLSAGIALTNTTAPLTGADMHRLTVDIGGDALDLANDRLLLDTELSLLTDTAADGVTIGGVLGLSYRYDAQQQRLTIWRTDDTEISGSEAAALTNSLRLRNQDVAPGIGDRTFQLSYEDMAGNLSTTATVTVTIDPRQPLLDLNGGAPGINADAVSADLASGVALFASDLTVGHQNPDATLQFVRITLTGGGASRDDRLFSRDGGIDTALDGSSSTFTIGGATWVMTRFSDTFTLSKADGSNASLTDTQAMLASLREVNPLASPLQGTRTFTVTLVDHLGRAATAAGSITYDTVAPQPDLNGRTPGVDYDVVVTPGLPWAFGLANPATGAITERNGVTQLTLRFSASVAGAFDTTTPDTGEWIGLFDPDRGDDRSMMLRLGDSGTLTTATLLPDRVLTLTLSDGPSPTLTITSDTALTQGEASELLRALHYTCEADAPLGLRTVEVTATDRAGNTAATGAVTRLDVRDIATPVLYLAAEADTGLHHNDALTACNGSDGAPLVLLGFAPAGQTVTVFVDANGNGLLDNGETLGSVVADANGQWRFTLTGQTLPDGDYRVGVIAGGLISGLLELTIDTRPPASTIVIGHTVHALPTLGGIADPDMPVTIEIDIDNDLTNGYEVRYEVQTDEAGHWRLDTGSAVSADGQTHVFAPGDLVNVRVTTQDLAGNETVRTATSTVDTTTYAITDSQVIEGEDGSREMVFLVTRTGDLRAAGSVRFAVDEAASSARALSDGAAADDDFIGAMAGLIDFAAGEDSKLIKFTIKGDYYREVNDTLVVRLDEPIGGVIQDGLGIGNLNEIDISQLQAAYGLRNLNQRQNDFAIRVRRSSDNAEQDIGFDASGNLDRQALMDFVGTGATDKGFVTCWYDQSGHGINMAQTDPAKQGVIVDGGQLVTRSDGSPAISFNSGRNGANNDYLEATGVAGTDWRSLAVYAKVQAEGTRSGTLFQLGDPSTSNRISAHYPEGSRYVFDVGAPNSVGRLVRNLTDDMQVVGQANDIVFEAHSGNPTAGTDEKNFTDGKQVIYENGVRVASDATLNDTFVSAGSWFLGWGNGSPYYQQVMFNEFLVYLATDNSTPSMRALLGTARNDVLTYAGERAIETIDGLAGHDTLYLCGDHGLDFSAFSGGVRGIEQVWMDNGAANLLTLSSQTVALNGADALTIRMDAGDVVVMDGQRFAYDTGAQAVVIGNAGDNIVRSTGANDVLIGGAGSDTFVWTEGHRGADLVWDYTTAQGDQLDLRQLLQGFLSGDEALYLRRAVDERGQVVLQVDVNGNADFAHPDLTITLAQVLQADAITVITAAGTSVL</sequence>
<dbReference type="Gene3D" id="2.60.40.2030">
    <property type="match status" value="1"/>
</dbReference>